<reference evidence="2 3" key="1">
    <citation type="submission" date="2019-12" db="EMBL/GenBank/DDBJ databases">
        <title>Paenibacillus sp. nov., an endophytic bacterium isolated from the stem of Dendrobium.</title>
        <authorList>
            <person name="Zhao R."/>
        </authorList>
    </citation>
    <scope>NUCLEOTIDE SEQUENCE [LARGE SCALE GENOMIC DNA]</scope>
    <source>
        <strain evidence="2 3">HJL G12</strain>
    </source>
</reference>
<keyword evidence="3" id="KW-1185">Reference proteome</keyword>
<dbReference type="CDD" id="cd04301">
    <property type="entry name" value="NAT_SF"/>
    <property type="match status" value="1"/>
</dbReference>
<keyword evidence="2" id="KW-0808">Transferase</keyword>
<dbReference type="Gene3D" id="3.40.630.30">
    <property type="match status" value="1"/>
</dbReference>
<dbReference type="InterPro" id="IPR000182">
    <property type="entry name" value="GNAT_dom"/>
</dbReference>
<dbReference type="Proteomes" id="UP000460318">
    <property type="component" value="Unassembled WGS sequence"/>
</dbReference>
<dbReference type="Pfam" id="PF13302">
    <property type="entry name" value="Acetyltransf_3"/>
    <property type="match status" value="1"/>
</dbReference>
<protein>
    <submittedName>
        <fullName evidence="2">GNAT family N-acetyltransferase</fullName>
    </submittedName>
</protein>
<dbReference type="RefSeq" id="WP_160497330.1">
    <property type="nucleotide sequence ID" value="NZ_WUBI01000001.1"/>
</dbReference>
<dbReference type="InterPro" id="IPR051531">
    <property type="entry name" value="N-acetyltransferase"/>
</dbReference>
<dbReference type="PANTHER" id="PTHR43792:SF9">
    <property type="entry name" value="RIBOSOMAL-PROTEIN-ALANINE ACETYLTRANSFERASE"/>
    <property type="match status" value="1"/>
</dbReference>
<proteinExistence type="predicted"/>
<evidence type="ECO:0000313" key="3">
    <source>
        <dbReference type="Proteomes" id="UP000460318"/>
    </source>
</evidence>
<dbReference type="PROSITE" id="PS51186">
    <property type="entry name" value="GNAT"/>
    <property type="match status" value="1"/>
</dbReference>
<dbReference type="AlphaFoldDB" id="A0A7X3IH62"/>
<evidence type="ECO:0000313" key="2">
    <source>
        <dbReference type="EMBL" id="MWV43863.1"/>
    </source>
</evidence>
<sequence length="178" mass="20625">MFPKIETERLVLREITQEDTDSIFACFSNHEAMRYYGQEAFENLEQAEKLVAFFTDCYRENRGIRWGIERKGEPGLIGTIGFNAWSPKHQRAEIGYEIHPDHWRKGYASEAAASILTYGFEFMNLARIGAIVFTENDASNEMLTKLGFQREGILRNYMMQAGISHHTHMYSILKMRNG</sequence>
<evidence type="ECO:0000259" key="1">
    <source>
        <dbReference type="PROSITE" id="PS51186"/>
    </source>
</evidence>
<dbReference type="SUPFAM" id="SSF55729">
    <property type="entry name" value="Acyl-CoA N-acyltransferases (Nat)"/>
    <property type="match status" value="1"/>
</dbReference>
<name>A0A7X3IH62_9BACL</name>
<dbReference type="InterPro" id="IPR016181">
    <property type="entry name" value="Acyl_CoA_acyltransferase"/>
</dbReference>
<accession>A0A7X3IH62</accession>
<feature type="domain" description="N-acetyltransferase" evidence="1">
    <location>
        <begin position="10"/>
        <end position="176"/>
    </location>
</feature>
<dbReference type="PANTHER" id="PTHR43792">
    <property type="entry name" value="GNAT FAMILY, PUTATIVE (AFU_ORTHOLOGUE AFUA_3G00765)-RELATED-RELATED"/>
    <property type="match status" value="1"/>
</dbReference>
<comment type="caution">
    <text evidence="2">The sequence shown here is derived from an EMBL/GenBank/DDBJ whole genome shotgun (WGS) entry which is preliminary data.</text>
</comment>
<dbReference type="GO" id="GO:0005737">
    <property type="term" value="C:cytoplasm"/>
    <property type="evidence" value="ECO:0007669"/>
    <property type="project" value="TreeGrafter"/>
</dbReference>
<organism evidence="2 3">
    <name type="scientific">Paenibacillus dendrobii</name>
    <dbReference type="NCBI Taxonomy" id="2691084"/>
    <lineage>
        <taxon>Bacteria</taxon>
        <taxon>Bacillati</taxon>
        <taxon>Bacillota</taxon>
        <taxon>Bacilli</taxon>
        <taxon>Bacillales</taxon>
        <taxon>Paenibacillaceae</taxon>
        <taxon>Paenibacillus</taxon>
    </lineage>
</organism>
<dbReference type="GO" id="GO:0008999">
    <property type="term" value="F:protein-N-terminal-alanine acetyltransferase activity"/>
    <property type="evidence" value="ECO:0007669"/>
    <property type="project" value="TreeGrafter"/>
</dbReference>
<dbReference type="EMBL" id="WUBI01000001">
    <property type="protein sequence ID" value="MWV43863.1"/>
    <property type="molecule type" value="Genomic_DNA"/>
</dbReference>
<gene>
    <name evidence="2" type="ORF">GRF59_09470</name>
</gene>